<dbReference type="Pfam" id="PF13472">
    <property type="entry name" value="Lipase_GDSL_2"/>
    <property type="match status" value="1"/>
</dbReference>
<gene>
    <name evidence="3" type="ORF">EOJ36_08080</name>
</gene>
<reference evidence="3 4" key="1">
    <citation type="submission" date="2019-01" db="EMBL/GenBank/DDBJ databases">
        <authorList>
            <person name="Chen W.-M."/>
        </authorList>
    </citation>
    <scope>NUCLEOTIDE SEQUENCE [LARGE SCALE GENOMIC DNA]</scope>
    <source>
        <strain evidence="3 4">FSY-15</strain>
    </source>
</reference>
<feature type="chain" id="PRO_5019224020" description="SGNH hydrolase-type esterase domain-containing protein" evidence="1">
    <location>
        <begin position="19"/>
        <end position="218"/>
    </location>
</feature>
<evidence type="ECO:0000256" key="1">
    <source>
        <dbReference type="SAM" id="SignalP"/>
    </source>
</evidence>
<comment type="caution">
    <text evidence="3">The sequence shown here is derived from an EMBL/GenBank/DDBJ whole genome shotgun (WGS) entry which is preliminary data.</text>
</comment>
<evidence type="ECO:0000313" key="3">
    <source>
        <dbReference type="EMBL" id="RVU24954.1"/>
    </source>
</evidence>
<accession>A0A437PRR5</accession>
<dbReference type="Gene3D" id="3.40.50.1110">
    <property type="entry name" value="SGNH hydrolase"/>
    <property type="match status" value="1"/>
</dbReference>
<feature type="domain" description="SGNH hydrolase-type esterase" evidence="2">
    <location>
        <begin position="63"/>
        <end position="203"/>
    </location>
</feature>
<proteinExistence type="predicted"/>
<dbReference type="PANTHER" id="PTHR30383">
    <property type="entry name" value="THIOESTERASE 1/PROTEASE 1/LYSOPHOSPHOLIPASE L1"/>
    <property type="match status" value="1"/>
</dbReference>
<sequence>MKNILLAFLLLFSASVFAQNPFEREIVAYEKQDSISMPKKGQILFLGSSSFRLWKNFDADMKGIPAFNRGFGGSTLKDALYYFDRMVVKYQPSWIFMYEGDNDIAKGESPEFIRDEFIDFSTRLKKVLPKTKLVFVAARPSLARTSNLQKQRELNSLIQSVVKEQKGLYYLDMHNPFFNADGSLMQDIFVADKLHLNEKGYQIFADQIKNFIKTNKVK</sequence>
<dbReference type="AlphaFoldDB" id="A0A437PRR5"/>
<feature type="signal peptide" evidence="1">
    <location>
        <begin position="1"/>
        <end position="18"/>
    </location>
</feature>
<protein>
    <recommendedName>
        <fullName evidence="2">SGNH hydrolase-type esterase domain-containing protein</fullName>
    </recommendedName>
</protein>
<dbReference type="PANTHER" id="PTHR30383:SF5">
    <property type="entry name" value="SGNH HYDROLASE-TYPE ESTERASE DOMAIN-CONTAINING PROTEIN"/>
    <property type="match status" value="1"/>
</dbReference>
<dbReference type="InterPro" id="IPR013830">
    <property type="entry name" value="SGNH_hydro"/>
</dbReference>
<dbReference type="InterPro" id="IPR051532">
    <property type="entry name" value="Ester_Hydrolysis_Enzymes"/>
</dbReference>
<evidence type="ECO:0000313" key="4">
    <source>
        <dbReference type="Proteomes" id="UP000282832"/>
    </source>
</evidence>
<dbReference type="RefSeq" id="WP_127804160.1">
    <property type="nucleotide sequence ID" value="NZ_SACY01000003.1"/>
</dbReference>
<dbReference type="EMBL" id="SACY01000003">
    <property type="protein sequence ID" value="RVU24954.1"/>
    <property type="molecule type" value="Genomic_DNA"/>
</dbReference>
<dbReference type="SUPFAM" id="SSF52266">
    <property type="entry name" value="SGNH hydrolase"/>
    <property type="match status" value="1"/>
</dbReference>
<dbReference type="Proteomes" id="UP000282832">
    <property type="component" value="Unassembled WGS sequence"/>
</dbReference>
<dbReference type="InterPro" id="IPR036514">
    <property type="entry name" value="SGNH_hydro_sf"/>
</dbReference>
<organism evidence="3 4">
    <name type="scientific">Sandaracinomonas limnophila</name>
    <dbReference type="NCBI Taxonomy" id="1862386"/>
    <lineage>
        <taxon>Bacteria</taxon>
        <taxon>Pseudomonadati</taxon>
        <taxon>Bacteroidota</taxon>
        <taxon>Cytophagia</taxon>
        <taxon>Cytophagales</taxon>
        <taxon>Flectobacillaceae</taxon>
        <taxon>Sandaracinomonas</taxon>
    </lineage>
</organism>
<dbReference type="GO" id="GO:0004622">
    <property type="term" value="F:phosphatidylcholine lysophospholipase activity"/>
    <property type="evidence" value="ECO:0007669"/>
    <property type="project" value="TreeGrafter"/>
</dbReference>
<evidence type="ECO:0000259" key="2">
    <source>
        <dbReference type="Pfam" id="PF13472"/>
    </source>
</evidence>
<keyword evidence="1" id="KW-0732">Signal</keyword>
<name>A0A437PRR5_9BACT</name>
<keyword evidence="4" id="KW-1185">Reference proteome</keyword>
<dbReference type="OrthoDB" id="9790057at2"/>